<feature type="domain" description="Lipoyl-binding" evidence="5">
    <location>
        <begin position="22"/>
        <end position="104"/>
    </location>
</feature>
<dbReference type="InterPro" id="IPR033753">
    <property type="entry name" value="GCV_H/Fam206"/>
</dbReference>
<comment type="function">
    <text evidence="3">The glycine cleavage system catalyzes the degradation of glycine. The H protein shuttles the methylamine group of glycine from the P protein to the T protein.</text>
</comment>
<dbReference type="InterPro" id="IPR003016">
    <property type="entry name" value="2-oxoA_DH_lipoyl-BS"/>
</dbReference>
<dbReference type="PROSITE" id="PS50968">
    <property type="entry name" value="BIOTINYL_LIPOYL"/>
    <property type="match status" value="1"/>
</dbReference>
<gene>
    <name evidence="3" type="primary">gcvH</name>
    <name evidence="6" type="ORF">AVDCRST_MAG59-2362</name>
</gene>
<dbReference type="SUPFAM" id="SSF51230">
    <property type="entry name" value="Single hybrid motif"/>
    <property type="match status" value="1"/>
</dbReference>
<dbReference type="Pfam" id="PF01597">
    <property type="entry name" value="GCV_H"/>
    <property type="match status" value="1"/>
</dbReference>
<comment type="cofactor">
    <cofactor evidence="3">
        <name>(R)-lipoate</name>
        <dbReference type="ChEBI" id="CHEBI:83088"/>
    </cofactor>
    <text evidence="3">Binds 1 lipoyl cofactor covalently.</text>
</comment>
<reference evidence="6" key="1">
    <citation type="submission" date="2020-02" db="EMBL/GenBank/DDBJ databases">
        <authorList>
            <person name="Meier V. D."/>
        </authorList>
    </citation>
    <scope>NUCLEOTIDE SEQUENCE</scope>
    <source>
        <strain evidence="6">AVDCRST_MAG59</strain>
    </source>
</reference>
<dbReference type="NCBIfam" id="TIGR00527">
    <property type="entry name" value="gcvH"/>
    <property type="match status" value="1"/>
</dbReference>
<accession>A0A6J4UST0</accession>
<dbReference type="GO" id="GO:0005829">
    <property type="term" value="C:cytosol"/>
    <property type="evidence" value="ECO:0007669"/>
    <property type="project" value="TreeGrafter"/>
</dbReference>
<dbReference type="PANTHER" id="PTHR11715:SF3">
    <property type="entry name" value="GLYCINE CLEAVAGE SYSTEM H PROTEIN-RELATED"/>
    <property type="match status" value="1"/>
</dbReference>
<feature type="modified residue" description="N6-lipoyllysine" evidence="3 4">
    <location>
        <position position="63"/>
    </location>
</feature>
<dbReference type="AlphaFoldDB" id="A0A6J4UST0"/>
<dbReference type="GO" id="GO:0005960">
    <property type="term" value="C:glycine cleavage complex"/>
    <property type="evidence" value="ECO:0007669"/>
    <property type="project" value="InterPro"/>
</dbReference>
<dbReference type="GO" id="GO:0019464">
    <property type="term" value="P:glycine decarboxylation via glycine cleavage system"/>
    <property type="evidence" value="ECO:0007669"/>
    <property type="project" value="UniProtKB-UniRule"/>
</dbReference>
<comment type="subunit">
    <text evidence="3">The glycine cleavage system is composed of four proteins: P, T, L and H.</text>
</comment>
<evidence type="ECO:0000313" key="6">
    <source>
        <dbReference type="EMBL" id="CAA9559393.1"/>
    </source>
</evidence>
<dbReference type="PROSITE" id="PS00189">
    <property type="entry name" value="LIPOYL"/>
    <property type="match status" value="1"/>
</dbReference>
<name>A0A6J4UST0_9BACT</name>
<dbReference type="NCBIfam" id="NF002270">
    <property type="entry name" value="PRK01202.1"/>
    <property type="match status" value="1"/>
</dbReference>
<dbReference type="PANTHER" id="PTHR11715">
    <property type="entry name" value="GLYCINE CLEAVAGE SYSTEM H PROTEIN"/>
    <property type="match status" value="1"/>
</dbReference>
<evidence type="ECO:0000256" key="4">
    <source>
        <dbReference type="PIRSR" id="PIRSR617453-50"/>
    </source>
</evidence>
<evidence type="ECO:0000256" key="3">
    <source>
        <dbReference type="HAMAP-Rule" id="MF_00272"/>
    </source>
</evidence>
<evidence type="ECO:0000256" key="1">
    <source>
        <dbReference type="ARBA" id="ARBA00009249"/>
    </source>
</evidence>
<dbReference type="EMBL" id="CADCWF010000151">
    <property type="protein sequence ID" value="CAA9559393.1"/>
    <property type="molecule type" value="Genomic_DNA"/>
</dbReference>
<dbReference type="HAMAP" id="MF_00272">
    <property type="entry name" value="GcvH"/>
    <property type="match status" value="1"/>
</dbReference>
<keyword evidence="2 3" id="KW-0450">Lipoyl</keyword>
<evidence type="ECO:0000256" key="2">
    <source>
        <dbReference type="ARBA" id="ARBA00022823"/>
    </source>
</evidence>
<protein>
    <recommendedName>
        <fullName evidence="3">Glycine cleavage system H protein</fullName>
    </recommendedName>
</protein>
<dbReference type="Gene3D" id="2.40.50.100">
    <property type="match status" value="1"/>
</dbReference>
<sequence>MASPADLKYTRTHEWVRLDGEVATIGITDRAQTELGDITYLELPEIGSSLESAKPFGIVESVKAASDVYAPLDGEVIERNEDVILAPDLINSSPYEQAWLLRLRLTDSAQAESLLDAAAYDDFAGDAAPH</sequence>
<dbReference type="InterPro" id="IPR002930">
    <property type="entry name" value="GCV_H"/>
</dbReference>
<comment type="similarity">
    <text evidence="1 3">Belongs to the GcvH family.</text>
</comment>
<organism evidence="6">
    <name type="scientific">uncultured Thermomicrobiales bacterium</name>
    <dbReference type="NCBI Taxonomy" id="1645740"/>
    <lineage>
        <taxon>Bacteria</taxon>
        <taxon>Pseudomonadati</taxon>
        <taxon>Thermomicrobiota</taxon>
        <taxon>Thermomicrobia</taxon>
        <taxon>Thermomicrobiales</taxon>
        <taxon>environmental samples</taxon>
    </lineage>
</organism>
<dbReference type="InterPro" id="IPR017453">
    <property type="entry name" value="GCV_H_sub"/>
</dbReference>
<proteinExistence type="inferred from homology"/>
<evidence type="ECO:0000259" key="5">
    <source>
        <dbReference type="PROSITE" id="PS50968"/>
    </source>
</evidence>
<dbReference type="InterPro" id="IPR000089">
    <property type="entry name" value="Biotin_lipoyl"/>
</dbReference>
<dbReference type="InterPro" id="IPR011053">
    <property type="entry name" value="Single_hybrid_motif"/>
</dbReference>
<dbReference type="GO" id="GO:0009249">
    <property type="term" value="P:protein lipoylation"/>
    <property type="evidence" value="ECO:0007669"/>
    <property type="project" value="TreeGrafter"/>
</dbReference>
<dbReference type="CDD" id="cd06848">
    <property type="entry name" value="GCS_H"/>
    <property type="match status" value="1"/>
</dbReference>